<name>A0ABR7JQD9_9FIRM</name>
<gene>
    <name evidence="7" type="ORF">H8923_10155</name>
</gene>
<dbReference type="PANTHER" id="PTHR43673:SF10">
    <property type="entry name" value="NADH DEHYDROGENASE_NAD(P)H NITROREDUCTASE XCC3605-RELATED"/>
    <property type="match status" value="1"/>
</dbReference>
<evidence type="ECO:0000256" key="1">
    <source>
        <dbReference type="ARBA" id="ARBA00007118"/>
    </source>
</evidence>
<keyword evidence="4" id="KW-0408">Iron</keyword>
<dbReference type="InterPro" id="IPR017900">
    <property type="entry name" value="4Fe4S_Fe_S_CS"/>
</dbReference>
<dbReference type="PROSITE" id="PS00198">
    <property type="entry name" value="4FE4S_FER_1"/>
    <property type="match status" value="2"/>
</dbReference>
<proteinExistence type="inferred from homology"/>
<dbReference type="EMBL" id="JACRWE010000004">
    <property type="protein sequence ID" value="MBC5997125.1"/>
    <property type="molecule type" value="Genomic_DNA"/>
</dbReference>
<keyword evidence="8" id="KW-1185">Reference proteome</keyword>
<dbReference type="InterPro" id="IPR029479">
    <property type="entry name" value="Nitroreductase"/>
</dbReference>
<evidence type="ECO:0000313" key="8">
    <source>
        <dbReference type="Proteomes" id="UP000609849"/>
    </source>
</evidence>
<comment type="caution">
    <text evidence="7">The sequence shown here is derived from an EMBL/GenBank/DDBJ whole genome shotgun (WGS) entry which is preliminary data.</text>
</comment>
<sequence length="258" mass="28922">MKYQHTIKVNKDTCIGCGLCKKDCPVNNIVIENKKSVIKKQDCLMCGHCAAICPVNAITLTGFDEAPIELTEKPNLDSDTLLMAIKSRRTIRNFKEKEVSPEIVKQIIEAGRYTPSAKNSQDVSYIVLDNKKRVYEEAAVKFFRKIKPIANIAVKYSKEVIIDDNFFFKNAPIAIMVLTKDKISGSLAASNMALMAESYGLGVLFSGYYTDVANNSPNLRKLLNLKHGENVVTTLVIGYPNVKYRRTVQKETANVRYL</sequence>
<dbReference type="PANTHER" id="PTHR43673">
    <property type="entry name" value="NAD(P)H NITROREDUCTASE YDGI-RELATED"/>
    <property type="match status" value="1"/>
</dbReference>
<evidence type="ECO:0000313" key="7">
    <source>
        <dbReference type="EMBL" id="MBC5997125.1"/>
    </source>
</evidence>
<dbReference type="Gene3D" id="3.40.109.10">
    <property type="entry name" value="NADH Oxidase"/>
    <property type="match status" value="1"/>
</dbReference>
<dbReference type="Gene3D" id="3.30.70.20">
    <property type="match status" value="1"/>
</dbReference>
<reference evidence="7 8" key="1">
    <citation type="submission" date="2020-08" db="EMBL/GenBank/DDBJ databases">
        <authorList>
            <person name="Liu C."/>
            <person name="Sun Q."/>
        </authorList>
    </citation>
    <scope>NUCLEOTIDE SEQUENCE [LARGE SCALE GENOMIC DNA]</scope>
    <source>
        <strain evidence="7 8">NSJ-18</strain>
    </source>
</reference>
<dbReference type="SUPFAM" id="SSF55469">
    <property type="entry name" value="FMN-dependent nitroreductase-like"/>
    <property type="match status" value="1"/>
</dbReference>
<dbReference type="Pfam" id="PF13237">
    <property type="entry name" value="Fer4_10"/>
    <property type="match status" value="1"/>
</dbReference>
<organism evidence="7 8">
    <name type="scientific">Romboutsia faecis</name>
    <dbReference type="NCBI Taxonomy" id="2764597"/>
    <lineage>
        <taxon>Bacteria</taxon>
        <taxon>Bacillati</taxon>
        <taxon>Bacillota</taxon>
        <taxon>Clostridia</taxon>
        <taxon>Peptostreptococcales</taxon>
        <taxon>Peptostreptococcaceae</taxon>
        <taxon>Romboutsia</taxon>
    </lineage>
</organism>
<keyword evidence="3" id="KW-0560">Oxidoreductase</keyword>
<feature type="domain" description="4Fe-4S ferredoxin-type" evidence="6">
    <location>
        <begin position="5"/>
        <end position="34"/>
    </location>
</feature>
<keyword evidence="2" id="KW-0479">Metal-binding</keyword>
<dbReference type="InterPro" id="IPR000415">
    <property type="entry name" value="Nitroreductase-like"/>
</dbReference>
<protein>
    <submittedName>
        <fullName evidence="7">Nitroreductase family protein</fullName>
    </submittedName>
</protein>
<dbReference type="SUPFAM" id="SSF54862">
    <property type="entry name" value="4Fe-4S ferredoxins"/>
    <property type="match status" value="1"/>
</dbReference>
<evidence type="ECO:0000259" key="6">
    <source>
        <dbReference type="PROSITE" id="PS51379"/>
    </source>
</evidence>
<feature type="domain" description="4Fe-4S ferredoxin-type" evidence="6">
    <location>
        <begin position="35"/>
        <end position="63"/>
    </location>
</feature>
<evidence type="ECO:0000256" key="3">
    <source>
        <dbReference type="ARBA" id="ARBA00023002"/>
    </source>
</evidence>
<dbReference type="RefSeq" id="WP_153924454.1">
    <property type="nucleotide sequence ID" value="NZ_JACRWE010000004.1"/>
</dbReference>
<evidence type="ECO:0000256" key="4">
    <source>
        <dbReference type="ARBA" id="ARBA00023004"/>
    </source>
</evidence>
<comment type="similarity">
    <text evidence="1">Belongs to the nitroreductase family.</text>
</comment>
<keyword evidence="5" id="KW-0411">Iron-sulfur</keyword>
<evidence type="ECO:0000256" key="2">
    <source>
        <dbReference type="ARBA" id="ARBA00022723"/>
    </source>
</evidence>
<evidence type="ECO:0000256" key="5">
    <source>
        <dbReference type="ARBA" id="ARBA00023014"/>
    </source>
</evidence>
<dbReference type="InterPro" id="IPR017896">
    <property type="entry name" value="4Fe4S_Fe-S-bd"/>
</dbReference>
<dbReference type="Pfam" id="PF00881">
    <property type="entry name" value="Nitroreductase"/>
    <property type="match status" value="1"/>
</dbReference>
<accession>A0ABR7JQD9</accession>
<dbReference type="Proteomes" id="UP000609849">
    <property type="component" value="Unassembled WGS sequence"/>
</dbReference>
<dbReference type="PROSITE" id="PS51379">
    <property type="entry name" value="4FE4S_FER_2"/>
    <property type="match status" value="2"/>
</dbReference>